<comment type="caution">
    <text evidence="3">The sequence shown here is derived from an EMBL/GenBank/DDBJ whole genome shotgun (WGS) entry which is preliminary data.</text>
</comment>
<dbReference type="eggNOG" id="COG2365">
    <property type="taxonomic scope" value="Bacteria"/>
</dbReference>
<dbReference type="EMBL" id="AMXE01000159">
    <property type="protein sequence ID" value="ENO83508.1"/>
    <property type="molecule type" value="Genomic_DNA"/>
</dbReference>
<dbReference type="InterPro" id="IPR016130">
    <property type="entry name" value="Tyr_Pase_AS"/>
</dbReference>
<proteinExistence type="inferred from homology"/>
<feature type="domain" description="Tyrosine specific protein phosphatases" evidence="2">
    <location>
        <begin position="136"/>
        <end position="188"/>
    </location>
</feature>
<dbReference type="GO" id="GO:0004721">
    <property type="term" value="F:phosphoprotein phosphatase activity"/>
    <property type="evidence" value="ECO:0007669"/>
    <property type="project" value="InterPro"/>
</dbReference>
<sequence>MSSTTVADHGGTGPLARLQGAPNFRSLCGYRAADGRSVRRGVLFRSDALSDLSAADLERLRALDIRLVCDLRSTRERMARPNRWPAGPAPALLTTSDGGGPAAVKAAAWRARLGEADFDAATARRWLRDAYLAMPAVYAGLLAALFARLADGRAPNVLVHCAAGKDRTGFVCAMLLLALGVPWETVLDDYLLSGRRQPAEALARKLWCAGQGVPPLDARACAALRAIAGVEAEYLTAACECAARRFGSVARYLEAACGLDPARCERLRTRLLTG</sequence>
<organism evidence="3 4">
    <name type="scientific">Thauera linaloolentis (strain DSM 12138 / JCM 21573 / CCUG 41526 / CIP 105981 / IAM 15112 / NBRC 102519 / 47Lol)</name>
    <dbReference type="NCBI Taxonomy" id="1123367"/>
    <lineage>
        <taxon>Bacteria</taxon>
        <taxon>Pseudomonadati</taxon>
        <taxon>Pseudomonadota</taxon>
        <taxon>Betaproteobacteria</taxon>
        <taxon>Rhodocyclales</taxon>
        <taxon>Zoogloeaceae</taxon>
        <taxon>Thauera</taxon>
    </lineage>
</organism>
<dbReference type="Pfam" id="PF13350">
    <property type="entry name" value="Y_phosphatase3"/>
    <property type="match status" value="1"/>
</dbReference>
<comment type="similarity">
    <text evidence="1">Belongs to the protein-tyrosine phosphatase family.</text>
</comment>
<evidence type="ECO:0000259" key="2">
    <source>
        <dbReference type="PROSITE" id="PS50056"/>
    </source>
</evidence>
<evidence type="ECO:0000313" key="4">
    <source>
        <dbReference type="Proteomes" id="UP000013232"/>
    </source>
</evidence>
<dbReference type="Proteomes" id="UP000013232">
    <property type="component" value="Unassembled WGS sequence"/>
</dbReference>
<dbReference type="PROSITE" id="PS50056">
    <property type="entry name" value="TYR_PHOSPHATASE_2"/>
    <property type="match status" value="1"/>
</dbReference>
<dbReference type="InterPro" id="IPR029021">
    <property type="entry name" value="Prot-tyrosine_phosphatase-like"/>
</dbReference>
<dbReference type="InterPro" id="IPR000387">
    <property type="entry name" value="Tyr_Pase_dom"/>
</dbReference>
<dbReference type="InterPro" id="IPR026893">
    <property type="entry name" value="Tyr/Ser_Pase_IphP-type"/>
</dbReference>
<dbReference type="SUPFAM" id="SSF52799">
    <property type="entry name" value="(Phosphotyrosine protein) phosphatases II"/>
    <property type="match status" value="1"/>
</dbReference>
<evidence type="ECO:0000313" key="3">
    <source>
        <dbReference type="EMBL" id="ENO83508.1"/>
    </source>
</evidence>
<accession>N6YMY2</accession>
<dbReference type="PROSITE" id="PS00383">
    <property type="entry name" value="TYR_PHOSPHATASE_1"/>
    <property type="match status" value="1"/>
</dbReference>
<gene>
    <name evidence="3" type="ORF">C666_18775</name>
</gene>
<dbReference type="Gene3D" id="3.90.190.10">
    <property type="entry name" value="Protein tyrosine phosphatase superfamily"/>
    <property type="match status" value="1"/>
</dbReference>
<dbReference type="PANTHER" id="PTHR31126:SF1">
    <property type="entry name" value="TYROSINE SPECIFIC PROTEIN PHOSPHATASES DOMAIN-CONTAINING PROTEIN"/>
    <property type="match status" value="1"/>
</dbReference>
<reference evidence="3 4" key="1">
    <citation type="submission" date="2012-09" db="EMBL/GenBank/DDBJ databases">
        <title>Draft Genome Sequences of 6 Strains from Genus Thauera.</title>
        <authorList>
            <person name="Liu B."/>
            <person name="Shapleigh J.P."/>
            <person name="Frostegard A.H."/>
        </authorList>
    </citation>
    <scope>NUCLEOTIDE SEQUENCE [LARGE SCALE GENOMIC DNA]</scope>
    <source>
        <strain evidence="4">47Lol / DSM 12138</strain>
    </source>
</reference>
<evidence type="ECO:0000256" key="1">
    <source>
        <dbReference type="ARBA" id="ARBA00009580"/>
    </source>
</evidence>
<dbReference type="PANTHER" id="PTHR31126">
    <property type="entry name" value="TYROSINE-PROTEIN PHOSPHATASE"/>
    <property type="match status" value="1"/>
</dbReference>
<dbReference type="RefSeq" id="WP_004349080.1">
    <property type="nucleotide sequence ID" value="NZ_AMXE01000159.1"/>
</dbReference>
<protein>
    <submittedName>
        <fullName evidence="3">Protein tyrosine/serine phosphatase</fullName>
    </submittedName>
</protein>
<dbReference type="STRING" id="1123367.GCA_000621305_00293"/>
<keyword evidence="4" id="KW-1185">Reference proteome</keyword>
<dbReference type="AlphaFoldDB" id="N6YMY2"/>
<dbReference type="OrthoDB" id="1188001at2"/>
<name>N6YMY2_THAL4</name>